<keyword evidence="2" id="KW-0012">Acyltransferase</keyword>
<comment type="caution">
    <text evidence="2">The sequence shown here is derived from an EMBL/GenBank/DDBJ whole genome shotgun (WGS) entry which is preliminary data.</text>
</comment>
<keyword evidence="3" id="KW-1185">Reference proteome</keyword>
<accession>A0ABT0QDC0</accession>
<dbReference type="Gene3D" id="3.40.630.30">
    <property type="match status" value="1"/>
</dbReference>
<dbReference type="InterPro" id="IPR038740">
    <property type="entry name" value="BioF2-like_GNAT_dom"/>
</dbReference>
<dbReference type="GO" id="GO:0016746">
    <property type="term" value="F:acyltransferase activity"/>
    <property type="evidence" value="ECO:0007669"/>
    <property type="project" value="UniProtKB-KW"/>
</dbReference>
<evidence type="ECO:0000313" key="2">
    <source>
        <dbReference type="EMBL" id="MCL6294989.1"/>
    </source>
</evidence>
<name>A0ABT0QDC0_9FLAO</name>
<dbReference type="Pfam" id="PF13480">
    <property type="entry name" value="Acetyltransf_6"/>
    <property type="match status" value="1"/>
</dbReference>
<dbReference type="RefSeq" id="WP_249972757.1">
    <property type="nucleotide sequence ID" value="NZ_JAMFLZ010000003.1"/>
</dbReference>
<sequence length="396" mass="47653">MLKKIKPKTLDVLSTFLERKEALPVYNKIVNTISDKPIYEAENNINKGDNYLYCIYDFPGYLKGYVTKNGWKLKFVNTYKGSLILLKNYKNTEDYLKQKFSAGRRSKFRTYKKRLETCFNIEYKTYFGNITKNEYEMIFKAFHDMTKKRFLEKKIQNYDLSRWHIYHEIAYPLINSKEAVLFVIFSDKKPISICLNFVRNNTTYGYLRTYDTDYSKFYLGFTDFIKQLYWCFENNIEIFDLLKGSYPYKMRLIDTQYPFQKHILYNSNSFLTAVSANINIVKTQAFYALVKILKKLNINKMYYAFINYKYRNRELQESKNDFQEINILNNFEIEQNESLTEIDINADSSSFLKRFVFDFLYSNQEFIHNIKLFKHKNEVNSYVIKGTKNNRKITLH</sequence>
<gene>
    <name evidence="2" type="ORF">M3P09_08295</name>
</gene>
<proteinExistence type="predicted"/>
<feature type="domain" description="BioF2-like acetyltransferase" evidence="1">
    <location>
        <begin position="104"/>
        <end position="249"/>
    </location>
</feature>
<keyword evidence="2" id="KW-0808">Transferase</keyword>
<dbReference type="SUPFAM" id="SSF55729">
    <property type="entry name" value="Acyl-CoA N-acyltransferases (Nat)"/>
    <property type="match status" value="1"/>
</dbReference>
<dbReference type="EC" id="2.3.1.-" evidence="2"/>
<protein>
    <submittedName>
        <fullName evidence="2">GNAT family N-acetyltransferase</fullName>
        <ecNumber evidence="2">2.3.1.-</ecNumber>
    </submittedName>
</protein>
<dbReference type="EMBL" id="JAMFLZ010000003">
    <property type="protein sequence ID" value="MCL6294989.1"/>
    <property type="molecule type" value="Genomic_DNA"/>
</dbReference>
<evidence type="ECO:0000313" key="3">
    <source>
        <dbReference type="Proteomes" id="UP001165381"/>
    </source>
</evidence>
<reference evidence="2" key="1">
    <citation type="submission" date="2022-05" db="EMBL/GenBank/DDBJ databases">
        <authorList>
            <person name="Park J.-S."/>
        </authorList>
    </citation>
    <scope>NUCLEOTIDE SEQUENCE</scope>
    <source>
        <strain evidence="2">2012CJ34-3</strain>
    </source>
</reference>
<organism evidence="2 3">
    <name type="scientific">Jejuia spongiicola</name>
    <dbReference type="NCBI Taxonomy" id="2942207"/>
    <lineage>
        <taxon>Bacteria</taxon>
        <taxon>Pseudomonadati</taxon>
        <taxon>Bacteroidota</taxon>
        <taxon>Flavobacteriia</taxon>
        <taxon>Flavobacteriales</taxon>
        <taxon>Flavobacteriaceae</taxon>
        <taxon>Jejuia</taxon>
    </lineage>
</organism>
<evidence type="ECO:0000259" key="1">
    <source>
        <dbReference type="Pfam" id="PF13480"/>
    </source>
</evidence>
<dbReference type="Proteomes" id="UP001165381">
    <property type="component" value="Unassembled WGS sequence"/>
</dbReference>
<dbReference type="InterPro" id="IPR016181">
    <property type="entry name" value="Acyl_CoA_acyltransferase"/>
</dbReference>